<evidence type="ECO:0000313" key="3">
    <source>
        <dbReference type="Proteomes" id="UP000516305"/>
    </source>
</evidence>
<dbReference type="GO" id="GO:0005506">
    <property type="term" value="F:iron ion binding"/>
    <property type="evidence" value="ECO:0007669"/>
    <property type="project" value="UniProtKB-ARBA"/>
</dbReference>
<dbReference type="InterPro" id="IPR008775">
    <property type="entry name" value="Phytyl_CoA_dOase-like"/>
</dbReference>
<proteinExistence type="predicted"/>
<dbReference type="Gene3D" id="2.60.120.620">
    <property type="entry name" value="q2cbj1_9rhob like domain"/>
    <property type="match status" value="1"/>
</dbReference>
<dbReference type="SUPFAM" id="SSF51197">
    <property type="entry name" value="Clavaminate synthase-like"/>
    <property type="match status" value="1"/>
</dbReference>
<keyword evidence="3" id="KW-1185">Reference proteome</keyword>
<dbReference type="KEGG" id="chyd:H4K34_15075"/>
<organism evidence="2 3">
    <name type="scientific">Croceimicrobium hydrocarbonivorans</name>
    <dbReference type="NCBI Taxonomy" id="2761580"/>
    <lineage>
        <taxon>Bacteria</taxon>
        <taxon>Pseudomonadati</taxon>
        <taxon>Bacteroidota</taxon>
        <taxon>Flavobacteriia</taxon>
        <taxon>Flavobacteriales</taxon>
        <taxon>Owenweeksiaceae</taxon>
        <taxon>Croceimicrobium</taxon>
    </lineage>
</organism>
<dbReference type="GO" id="GO:0016706">
    <property type="term" value="F:2-oxoglutarate-dependent dioxygenase activity"/>
    <property type="evidence" value="ECO:0007669"/>
    <property type="project" value="UniProtKB-ARBA"/>
</dbReference>
<name>A0A7H0VD86_9FLAO</name>
<keyword evidence="2" id="KW-0560">Oxidoreductase</keyword>
<dbReference type="PANTHER" id="PTHR20883">
    <property type="entry name" value="PHYTANOYL-COA DIOXYGENASE DOMAIN CONTAINING 1"/>
    <property type="match status" value="1"/>
</dbReference>
<keyword evidence="2" id="KW-0223">Dioxygenase</keyword>
<evidence type="ECO:0000256" key="1">
    <source>
        <dbReference type="ARBA" id="ARBA00001954"/>
    </source>
</evidence>
<dbReference type="Pfam" id="PF05721">
    <property type="entry name" value="PhyH"/>
    <property type="match status" value="1"/>
</dbReference>
<dbReference type="AlphaFoldDB" id="A0A7H0VD86"/>
<evidence type="ECO:0000313" key="2">
    <source>
        <dbReference type="EMBL" id="QNR23684.1"/>
    </source>
</evidence>
<dbReference type="RefSeq" id="WP_210758218.1">
    <property type="nucleotide sequence ID" value="NZ_CP060139.1"/>
</dbReference>
<dbReference type="EMBL" id="CP060139">
    <property type="protein sequence ID" value="QNR23684.1"/>
    <property type="molecule type" value="Genomic_DNA"/>
</dbReference>
<gene>
    <name evidence="2" type="ORF">H4K34_15075</name>
</gene>
<sequence>MNIINHKKEFEELGSSIIPGVFNASEINAMIDLLEQAKPEPGTLIENENLFAIRQLLIQVPGLSDLIFTPYFSQIFLQLASADYFLSKAIYFDKAGQSNWFVAYHQDLSISVKEKASVTGYRHWTLKKGQYGVEPPLEILENTITIRIHLDNTGAENGALRIIPKSHKKGIHRFRSAEANLKGEQVCEVQKGGIHIMSPLLMHASSRSSSKQARRVIHLEFNSANLAKPLEWLEYLRIDSISPLSI</sequence>
<dbReference type="PANTHER" id="PTHR20883:SF48">
    <property type="entry name" value="ECTOINE DIOXYGENASE"/>
    <property type="match status" value="1"/>
</dbReference>
<comment type="cofactor">
    <cofactor evidence="1">
        <name>Fe(2+)</name>
        <dbReference type="ChEBI" id="CHEBI:29033"/>
    </cofactor>
</comment>
<protein>
    <submittedName>
        <fullName evidence="2">Phytanoyl-CoA dioxygenase family protein</fullName>
    </submittedName>
</protein>
<accession>A0A7H0VD86</accession>
<dbReference type="Proteomes" id="UP000516305">
    <property type="component" value="Chromosome"/>
</dbReference>
<reference evidence="2 3" key="1">
    <citation type="submission" date="2020-08" db="EMBL/GenBank/DDBJ databases">
        <title>Croceimicrobium hydrocarbonivorans gen. nov., sp. nov., a novel marine bacterium isolated from a bacterial consortium that degrades polyethylene terephthalate.</title>
        <authorList>
            <person name="Liu R."/>
        </authorList>
    </citation>
    <scope>NUCLEOTIDE SEQUENCE [LARGE SCALE GENOMIC DNA]</scope>
    <source>
        <strain evidence="2 3">A20-9</strain>
    </source>
</reference>